<keyword evidence="2" id="KW-0238">DNA-binding</keyword>
<proteinExistence type="inferred from homology"/>
<comment type="similarity">
    <text evidence="1">Belongs to the 'phage' integrase family.</text>
</comment>
<dbReference type="InterPro" id="IPR050090">
    <property type="entry name" value="Tyrosine_recombinase_XerCD"/>
</dbReference>
<reference evidence="6" key="1">
    <citation type="journal article" date="2019" name="Int. J. Syst. Evol. Microbiol.">
        <title>The Global Catalogue of Microorganisms (GCM) 10K type strain sequencing project: providing services to taxonomists for standard genome sequencing and annotation.</title>
        <authorList>
            <consortium name="The Broad Institute Genomics Platform"/>
            <consortium name="The Broad Institute Genome Sequencing Center for Infectious Disease"/>
            <person name="Wu L."/>
            <person name="Ma J."/>
        </authorList>
    </citation>
    <scope>NUCLEOTIDE SEQUENCE [LARGE SCALE GENOMIC DNA]</scope>
    <source>
        <strain evidence="6">CCUG 53252</strain>
    </source>
</reference>
<evidence type="ECO:0000259" key="4">
    <source>
        <dbReference type="PROSITE" id="PS51898"/>
    </source>
</evidence>
<accession>A0ABV7ZJW0</accession>
<dbReference type="PROSITE" id="PS51898">
    <property type="entry name" value="TYR_RECOMBINASE"/>
    <property type="match status" value="1"/>
</dbReference>
<gene>
    <name evidence="5" type="ORF">ACFORJ_01530</name>
</gene>
<comment type="caution">
    <text evidence="5">The sequence shown here is derived from an EMBL/GenBank/DDBJ whole genome shotgun (WGS) entry which is preliminary data.</text>
</comment>
<sequence>MAGRPRTPIGTWGDINVRSIRPGTFEARARFRDPDGRLRPVSARGPSASAAKGALRDRLAARAATTAPAAGLGPTTTITDLCATWIATKAGEILPQSIDDYEQTISSLIRPRIGEVTLIEATPGRIAKFLDGLPDSQRVRARTILSQAFALALSHDAVTANPVRPLPKKRAPEPDVVVLTPAQFLELRAGVVDWMAVRIADDGRPVERVNLRSVGRAHDLLDFVDMLLATGARPGEIAALRWCDIDLDAATPTVTIAATMVWIKGEGLVRQEHTKARDIRELVLPPFAVQLLATMRATQMTPIGIAPVFPTADGGHRSPANIRRQWRTARRAAGRGNVDMWSWVEFRTLRRSVATLVDSVTGDEDAAAQLGHASTAMTRRHYIAARAKRAPDLTAILQRFAG</sequence>
<dbReference type="PANTHER" id="PTHR30349">
    <property type="entry name" value="PHAGE INTEGRASE-RELATED"/>
    <property type="match status" value="1"/>
</dbReference>
<evidence type="ECO:0000313" key="6">
    <source>
        <dbReference type="Proteomes" id="UP001595751"/>
    </source>
</evidence>
<dbReference type="PANTHER" id="PTHR30349:SF64">
    <property type="entry name" value="PROPHAGE INTEGRASE INTD-RELATED"/>
    <property type="match status" value="1"/>
</dbReference>
<dbReference type="InterPro" id="IPR011010">
    <property type="entry name" value="DNA_brk_join_enz"/>
</dbReference>
<evidence type="ECO:0000256" key="2">
    <source>
        <dbReference type="ARBA" id="ARBA00023125"/>
    </source>
</evidence>
<dbReference type="EMBL" id="JBHRZN010000001">
    <property type="protein sequence ID" value="MFC3848849.1"/>
    <property type="molecule type" value="Genomic_DNA"/>
</dbReference>
<evidence type="ECO:0000313" key="5">
    <source>
        <dbReference type="EMBL" id="MFC3848849.1"/>
    </source>
</evidence>
<dbReference type="RefSeq" id="WP_290291828.1">
    <property type="nucleotide sequence ID" value="NZ_CP047211.1"/>
</dbReference>
<dbReference type="Gene3D" id="1.10.150.130">
    <property type="match status" value="1"/>
</dbReference>
<dbReference type="Gene3D" id="1.10.443.10">
    <property type="entry name" value="Intergrase catalytic core"/>
    <property type="match status" value="1"/>
</dbReference>
<feature type="domain" description="Tyr recombinase" evidence="4">
    <location>
        <begin position="190"/>
        <end position="398"/>
    </location>
</feature>
<dbReference type="InterPro" id="IPR002104">
    <property type="entry name" value="Integrase_catalytic"/>
</dbReference>
<dbReference type="SUPFAM" id="SSF56349">
    <property type="entry name" value="DNA breaking-rejoining enzymes"/>
    <property type="match status" value="1"/>
</dbReference>
<keyword evidence="3" id="KW-0233">DNA recombination</keyword>
<dbReference type="InterPro" id="IPR010998">
    <property type="entry name" value="Integrase_recombinase_N"/>
</dbReference>
<dbReference type="Pfam" id="PF00589">
    <property type="entry name" value="Phage_integrase"/>
    <property type="match status" value="1"/>
</dbReference>
<dbReference type="InterPro" id="IPR013762">
    <property type="entry name" value="Integrase-like_cat_sf"/>
</dbReference>
<organism evidence="5 6">
    <name type="scientific">Corynebacterium hansenii</name>
    <dbReference type="NCBI Taxonomy" id="394964"/>
    <lineage>
        <taxon>Bacteria</taxon>
        <taxon>Bacillati</taxon>
        <taxon>Actinomycetota</taxon>
        <taxon>Actinomycetes</taxon>
        <taxon>Mycobacteriales</taxon>
        <taxon>Corynebacteriaceae</taxon>
        <taxon>Corynebacterium</taxon>
    </lineage>
</organism>
<dbReference type="Proteomes" id="UP001595751">
    <property type="component" value="Unassembled WGS sequence"/>
</dbReference>
<name>A0ABV7ZJW0_9CORY</name>
<protein>
    <submittedName>
        <fullName evidence="5">Tyrosine-type recombinase/integrase</fullName>
    </submittedName>
</protein>
<evidence type="ECO:0000256" key="3">
    <source>
        <dbReference type="ARBA" id="ARBA00023172"/>
    </source>
</evidence>
<keyword evidence="6" id="KW-1185">Reference proteome</keyword>
<evidence type="ECO:0000256" key="1">
    <source>
        <dbReference type="ARBA" id="ARBA00008857"/>
    </source>
</evidence>